<dbReference type="KEGG" id="hha:Hhal_0899"/>
<evidence type="ECO:0000256" key="1">
    <source>
        <dbReference type="ARBA" id="ARBA00000968"/>
    </source>
</evidence>
<evidence type="ECO:0000256" key="8">
    <source>
        <dbReference type="ARBA" id="ARBA00022679"/>
    </source>
</evidence>
<comment type="subunit">
    <text evidence="4">Homotrimer.</text>
</comment>
<dbReference type="InterPro" id="IPR023366">
    <property type="entry name" value="ATP_synth_asu-like_sf"/>
</dbReference>
<evidence type="ECO:0000256" key="11">
    <source>
        <dbReference type="PROSITE-ProRule" id="PRU00524"/>
    </source>
</evidence>
<evidence type="ECO:0000256" key="5">
    <source>
        <dbReference type="ARBA" id="ARBA00012827"/>
    </source>
</evidence>
<dbReference type="HOGENOM" id="CLU_034388_2_0_6"/>
<dbReference type="STRING" id="349124.Hhal_0899"/>
<dbReference type="CDD" id="cd00402">
    <property type="entry name" value="Riboflavin_synthase_like"/>
    <property type="match status" value="1"/>
</dbReference>
<dbReference type="OrthoDB" id="9788537at2"/>
<evidence type="ECO:0000256" key="10">
    <source>
        <dbReference type="NCBIfam" id="TIGR00187"/>
    </source>
</evidence>
<dbReference type="FunFam" id="2.40.30.20:FF:000004">
    <property type="entry name" value="Riboflavin synthase, alpha subunit"/>
    <property type="match status" value="1"/>
</dbReference>
<dbReference type="EMBL" id="CP000544">
    <property type="protein sequence ID" value="ABM61675.1"/>
    <property type="molecule type" value="Genomic_DNA"/>
</dbReference>
<dbReference type="SUPFAM" id="SSF63380">
    <property type="entry name" value="Riboflavin synthase domain-like"/>
    <property type="match status" value="2"/>
</dbReference>
<comment type="function">
    <text evidence="2">Catalyzes the dismutation of two molecules of 6,7-dimethyl-8-ribityllumazine, resulting in the formation of riboflavin and 5-amino-6-(D-ribitylamino)uracil.</text>
</comment>
<evidence type="ECO:0000256" key="6">
    <source>
        <dbReference type="ARBA" id="ARBA00013950"/>
    </source>
</evidence>
<dbReference type="InterPro" id="IPR017938">
    <property type="entry name" value="Riboflavin_synthase-like_b-brl"/>
</dbReference>
<dbReference type="FunFam" id="2.40.30.20:FF:000003">
    <property type="entry name" value="Riboflavin synthase, alpha subunit"/>
    <property type="match status" value="1"/>
</dbReference>
<evidence type="ECO:0000256" key="4">
    <source>
        <dbReference type="ARBA" id="ARBA00011233"/>
    </source>
</evidence>
<keyword evidence="8" id="KW-0808">Transferase</keyword>
<dbReference type="NCBIfam" id="NF006767">
    <property type="entry name" value="PRK09289.1"/>
    <property type="match status" value="1"/>
</dbReference>
<evidence type="ECO:0000313" key="13">
    <source>
        <dbReference type="EMBL" id="ABM61675.1"/>
    </source>
</evidence>
<dbReference type="GO" id="GO:0009231">
    <property type="term" value="P:riboflavin biosynthetic process"/>
    <property type="evidence" value="ECO:0007669"/>
    <property type="project" value="UniProtKB-KW"/>
</dbReference>
<comment type="catalytic activity">
    <reaction evidence="1">
        <text>2 6,7-dimethyl-8-(1-D-ribityl)lumazine + H(+) = 5-amino-6-(D-ribitylamino)uracil + riboflavin</text>
        <dbReference type="Rhea" id="RHEA:20772"/>
        <dbReference type="ChEBI" id="CHEBI:15378"/>
        <dbReference type="ChEBI" id="CHEBI:15934"/>
        <dbReference type="ChEBI" id="CHEBI:57986"/>
        <dbReference type="ChEBI" id="CHEBI:58201"/>
        <dbReference type="EC" id="2.5.1.9"/>
    </reaction>
</comment>
<keyword evidence="14" id="KW-1185">Reference proteome</keyword>
<dbReference type="NCBIfam" id="TIGR00187">
    <property type="entry name" value="ribE"/>
    <property type="match status" value="1"/>
</dbReference>
<dbReference type="RefSeq" id="WP_011813698.1">
    <property type="nucleotide sequence ID" value="NC_008789.1"/>
</dbReference>
<comment type="pathway">
    <text evidence="3">Cofactor biosynthesis; riboflavin biosynthesis; riboflavin from 2-hydroxy-3-oxobutyl phosphate and 5-amino-6-(D-ribitylamino)uracil: step 2/2.</text>
</comment>
<evidence type="ECO:0000313" key="14">
    <source>
        <dbReference type="Proteomes" id="UP000000647"/>
    </source>
</evidence>
<reference evidence="14" key="1">
    <citation type="submission" date="2006-12" db="EMBL/GenBank/DDBJ databases">
        <title>Complete sequence of Halorhodospira halophila SL1.</title>
        <authorList>
            <consortium name="US DOE Joint Genome Institute"/>
            <person name="Copeland A."/>
            <person name="Lucas S."/>
            <person name="Lapidus A."/>
            <person name="Barry K."/>
            <person name="Detter J.C."/>
            <person name="Glavina del Rio T."/>
            <person name="Hammon N."/>
            <person name="Israni S."/>
            <person name="Dalin E."/>
            <person name="Tice H."/>
            <person name="Pitluck S."/>
            <person name="Saunders E."/>
            <person name="Brettin T."/>
            <person name="Bruce D."/>
            <person name="Han C."/>
            <person name="Tapia R."/>
            <person name="Schmutz J."/>
            <person name="Larimer F."/>
            <person name="Land M."/>
            <person name="Hauser L."/>
            <person name="Kyrpides N."/>
            <person name="Mikhailova N."/>
            <person name="Hoff W."/>
            <person name="Richardson P."/>
        </authorList>
    </citation>
    <scope>NUCLEOTIDE SEQUENCE [LARGE SCALE GENOMIC DNA]</scope>
    <source>
        <strain evidence="14">DSM 244 / SL1</strain>
    </source>
</reference>
<dbReference type="PANTHER" id="PTHR21098">
    <property type="entry name" value="RIBOFLAVIN SYNTHASE ALPHA CHAIN"/>
    <property type="match status" value="1"/>
</dbReference>
<feature type="domain" description="Lumazine-binding" evidence="12">
    <location>
        <begin position="1"/>
        <end position="97"/>
    </location>
</feature>
<protein>
    <recommendedName>
        <fullName evidence="6 10">Riboflavin synthase</fullName>
        <ecNumber evidence="5 10">2.5.1.9</ecNumber>
    </recommendedName>
</protein>
<name>A1WVG3_HALHL</name>
<organism evidence="13 14">
    <name type="scientific">Halorhodospira halophila (strain DSM 244 / SL1)</name>
    <name type="common">Ectothiorhodospira halophila (strain DSM 244 / SL1)</name>
    <dbReference type="NCBI Taxonomy" id="349124"/>
    <lineage>
        <taxon>Bacteria</taxon>
        <taxon>Pseudomonadati</taxon>
        <taxon>Pseudomonadota</taxon>
        <taxon>Gammaproteobacteria</taxon>
        <taxon>Chromatiales</taxon>
        <taxon>Ectothiorhodospiraceae</taxon>
        <taxon>Halorhodospira</taxon>
    </lineage>
</organism>
<keyword evidence="7" id="KW-0686">Riboflavin biosynthesis</keyword>
<keyword evidence="9" id="KW-0677">Repeat</keyword>
<evidence type="ECO:0000256" key="2">
    <source>
        <dbReference type="ARBA" id="ARBA00002803"/>
    </source>
</evidence>
<dbReference type="NCBIfam" id="NF009566">
    <property type="entry name" value="PRK13020.1"/>
    <property type="match status" value="1"/>
</dbReference>
<evidence type="ECO:0000256" key="9">
    <source>
        <dbReference type="ARBA" id="ARBA00022737"/>
    </source>
</evidence>
<proteinExistence type="predicted"/>
<dbReference type="PANTHER" id="PTHR21098:SF12">
    <property type="entry name" value="RIBOFLAVIN SYNTHASE"/>
    <property type="match status" value="1"/>
</dbReference>
<dbReference type="Gene3D" id="2.40.30.20">
    <property type="match status" value="2"/>
</dbReference>
<accession>A1WVG3</accession>
<sequence length="219" mass="22797">MFTGIVETCGRVAAIEHSGEGRILRIDAPRLGLAECRIGDSIAVDGACLTATGIEDGQFRADVSDETLRCTTLGGLRSGVRVNLERAVTPSTPLGGHLVTGHVDGVGEVVERAPAGGSERWRFRVPEGLARYVAVKGSIAVAGVSLTINAVAGREFEVNLIPHTLDATNLGERRAGDPVNIEVDLVARYVERLLSAGADSGDGGGLTLEQLRQAGFGNG</sequence>
<dbReference type="GO" id="GO:0004746">
    <property type="term" value="F:riboflavin synthase activity"/>
    <property type="evidence" value="ECO:0007669"/>
    <property type="project" value="UniProtKB-UniRule"/>
</dbReference>
<dbReference type="InterPro" id="IPR026017">
    <property type="entry name" value="Lumazine-bd_dom"/>
</dbReference>
<dbReference type="Pfam" id="PF00677">
    <property type="entry name" value="Lum_binding"/>
    <property type="match status" value="2"/>
</dbReference>
<evidence type="ECO:0000259" key="12">
    <source>
        <dbReference type="PROSITE" id="PS51177"/>
    </source>
</evidence>
<dbReference type="InterPro" id="IPR001783">
    <property type="entry name" value="Lumazine-bd"/>
</dbReference>
<dbReference type="PROSITE" id="PS51177">
    <property type="entry name" value="LUMAZINE_BIND"/>
    <property type="match status" value="2"/>
</dbReference>
<feature type="domain" description="Lumazine-binding" evidence="12">
    <location>
        <begin position="98"/>
        <end position="194"/>
    </location>
</feature>
<feature type="repeat" description="Lumazine-binding" evidence="11">
    <location>
        <begin position="1"/>
        <end position="97"/>
    </location>
</feature>
<dbReference type="AlphaFoldDB" id="A1WVG3"/>
<dbReference type="eggNOG" id="COG0307">
    <property type="taxonomic scope" value="Bacteria"/>
</dbReference>
<dbReference type="PIRSF" id="PIRSF000498">
    <property type="entry name" value="Riboflavin_syn_A"/>
    <property type="match status" value="1"/>
</dbReference>
<dbReference type="EC" id="2.5.1.9" evidence="5 10"/>
<feature type="repeat" description="Lumazine-binding" evidence="11">
    <location>
        <begin position="98"/>
        <end position="194"/>
    </location>
</feature>
<reference evidence="13 14" key="2">
    <citation type="journal article" date="2013" name="Stand. Genomic Sci.">
        <title>Complete genome sequence of Halorhodospira halophila SL1.</title>
        <authorList>
            <person name="Challacombe J.F."/>
            <person name="Majid S."/>
            <person name="Deole R."/>
            <person name="Brettin T.S."/>
            <person name="Bruce D."/>
            <person name="Delano S.F."/>
            <person name="Detter J.C."/>
            <person name="Gleasner C.D."/>
            <person name="Han C.S."/>
            <person name="Misra M."/>
            <person name="Reitenga K.G."/>
            <person name="Mikhailova N."/>
            <person name="Woyke T."/>
            <person name="Pitluck S."/>
            <person name="Nolan M."/>
            <person name="Land M.L."/>
            <person name="Saunders E."/>
            <person name="Tapia R."/>
            <person name="Lapidus A."/>
            <person name="Ivanova N."/>
            <person name="Hoff W.D."/>
        </authorList>
    </citation>
    <scope>NUCLEOTIDE SEQUENCE [LARGE SCALE GENOMIC DNA]</scope>
    <source>
        <strain evidence="14">DSM 244 / SL1</strain>
    </source>
</reference>
<gene>
    <name evidence="13" type="ordered locus">Hhal_0899</name>
</gene>
<evidence type="ECO:0000256" key="7">
    <source>
        <dbReference type="ARBA" id="ARBA00022619"/>
    </source>
</evidence>
<evidence type="ECO:0000256" key="3">
    <source>
        <dbReference type="ARBA" id="ARBA00004887"/>
    </source>
</evidence>
<dbReference type="Proteomes" id="UP000000647">
    <property type="component" value="Chromosome"/>
</dbReference>